<accession>A0A7J7G496</accession>
<sequence length="570" mass="64640">MDSEYQQRVPPTASNRRRRELDVDHQRGRGRGRGRGQGRGRGRDPVSVEYDIPSASRSGGRSQRRVEGYDMPDIGVEDTSLPDSPPVQEEYLTHAFPGGPNDPSILRSFNSHVAAAIWHGEERGPLKCHNHSSKILAWPWWLVENNTRFKAIIEQSGLSQLARCTYRIPDVTDHHGVTLLVYGLGITERAAYEEVSSAGGNSVRLEWLRSQFAGVTDSDPEEAIQCAARAYLLFLLGCTLFSDKSGGRVPVVYLGLLMDLGSIHTYAWGAAALAFLYRQLGFASRSGVKQMGGYMTLLEAWIYEHFRAFRPHQNMGYTEDMPHVYHWASRREAGSSIDHLKSFRAELDSLVATDVIWDPYHSCRDRHPCNPVTFYHGCLKCLDVVEPYHPDRVLRQFGRVQTIPDAPLAPSRGARGNISARYTVMYRYLDRMWEAWDNHVLSAQRRSTPVRQPWQCVPGYMDWYKNITHLYVEHTDEPRVHDHQDFSEHADRIAHALQISHPIIDAGYEEGIRHPYRLYQAIESMTHVLEGQHIDEAGPSSAGPSSAGGRFPSSTLTYSRRPRRRHTADS</sequence>
<evidence type="ECO:0000256" key="1">
    <source>
        <dbReference type="SAM" id="MobiDB-lite"/>
    </source>
</evidence>
<dbReference type="PANTHER" id="PTHR46033">
    <property type="entry name" value="PROTEIN MAIN-LIKE 2"/>
    <property type="match status" value="1"/>
</dbReference>
<dbReference type="InterPro" id="IPR044824">
    <property type="entry name" value="MAIN-like"/>
</dbReference>
<dbReference type="Pfam" id="PF10536">
    <property type="entry name" value="PMD"/>
    <property type="match status" value="1"/>
</dbReference>
<protein>
    <recommendedName>
        <fullName evidence="2">Aminotransferase-like plant mobile domain-containing protein</fullName>
    </recommendedName>
</protein>
<evidence type="ECO:0000313" key="4">
    <source>
        <dbReference type="Proteomes" id="UP000593564"/>
    </source>
</evidence>
<feature type="compositionally biased region" description="Basic residues" evidence="1">
    <location>
        <begin position="28"/>
        <end position="40"/>
    </location>
</feature>
<name>A0A7J7G496_CAMSI</name>
<evidence type="ECO:0000313" key="3">
    <source>
        <dbReference type="EMBL" id="KAF5934438.1"/>
    </source>
</evidence>
<gene>
    <name evidence="3" type="ORF">HYC85_030609</name>
</gene>
<dbReference type="InterPro" id="IPR019557">
    <property type="entry name" value="AminoTfrase-like_pln_mobile"/>
</dbReference>
<organism evidence="3 4">
    <name type="scientific">Camellia sinensis</name>
    <name type="common">Tea plant</name>
    <name type="synonym">Thea sinensis</name>
    <dbReference type="NCBI Taxonomy" id="4442"/>
    <lineage>
        <taxon>Eukaryota</taxon>
        <taxon>Viridiplantae</taxon>
        <taxon>Streptophyta</taxon>
        <taxon>Embryophyta</taxon>
        <taxon>Tracheophyta</taxon>
        <taxon>Spermatophyta</taxon>
        <taxon>Magnoliopsida</taxon>
        <taxon>eudicotyledons</taxon>
        <taxon>Gunneridae</taxon>
        <taxon>Pentapetalae</taxon>
        <taxon>asterids</taxon>
        <taxon>Ericales</taxon>
        <taxon>Theaceae</taxon>
        <taxon>Camellia</taxon>
    </lineage>
</organism>
<proteinExistence type="predicted"/>
<dbReference type="EMBL" id="JACBKZ010000014">
    <property type="protein sequence ID" value="KAF5934438.1"/>
    <property type="molecule type" value="Genomic_DNA"/>
</dbReference>
<reference evidence="3 4" key="2">
    <citation type="submission" date="2020-07" db="EMBL/GenBank/DDBJ databases">
        <title>Genome assembly of wild tea tree DASZ reveals pedigree and selection history of tea varieties.</title>
        <authorList>
            <person name="Zhang W."/>
        </authorList>
    </citation>
    <scope>NUCLEOTIDE SEQUENCE [LARGE SCALE GENOMIC DNA]</scope>
    <source>
        <strain evidence="4">cv. G240</strain>
        <tissue evidence="3">Leaf</tissue>
    </source>
</reference>
<dbReference type="Proteomes" id="UP000593564">
    <property type="component" value="Unassembled WGS sequence"/>
</dbReference>
<reference evidence="4" key="1">
    <citation type="journal article" date="2020" name="Nat. Commun.">
        <title>Genome assembly of wild tea tree DASZ reveals pedigree and selection history of tea varieties.</title>
        <authorList>
            <person name="Zhang W."/>
            <person name="Zhang Y."/>
            <person name="Qiu H."/>
            <person name="Guo Y."/>
            <person name="Wan H."/>
            <person name="Zhang X."/>
            <person name="Scossa F."/>
            <person name="Alseekh S."/>
            <person name="Zhang Q."/>
            <person name="Wang P."/>
            <person name="Xu L."/>
            <person name="Schmidt M.H."/>
            <person name="Jia X."/>
            <person name="Li D."/>
            <person name="Zhu A."/>
            <person name="Guo F."/>
            <person name="Chen W."/>
            <person name="Ni D."/>
            <person name="Usadel B."/>
            <person name="Fernie A.R."/>
            <person name="Wen W."/>
        </authorList>
    </citation>
    <scope>NUCLEOTIDE SEQUENCE [LARGE SCALE GENOMIC DNA]</scope>
    <source>
        <strain evidence="4">cv. G240</strain>
    </source>
</reference>
<dbReference type="PANTHER" id="PTHR46033:SF8">
    <property type="entry name" value="PROTEIN MAINTENANCE OF MERISTEMS-LIKE"/>
    <property type="match status" value="1"/>
</dbReference>
<keyword evidence="4" id="KW-1185">Reference proteome</keyword>
<dbReference type="GO" id="GO:0010073">
    <property type="term" value="P:meristem maintenance"/>
    <property type="evidence" value="ECO:0007669"/>
    <property type="project" value="InterPro"/>
</dbReference>
<dbReference type="AlphaFoldDB" id="A0A7J7G496"/>
<feature type="domain" description="Aminotransferase-like plant mobile" evidence="2">
    <location>
        <begin position="196"/>
        <end position="465"/>
    </location>
</feature>
<feature type="region of interest" description="Disordered" evidence="1">
    <location>
        <begin position="534"/>
        <end position="570"/>
    </location>
</feature>
<feature type="compositionally biased region" description="Low complexity" evidence="1">
    <location>
        <begin position="537"/>
        <end position="554"/>
    </location>
</feature>
<feature type="region of interest" description="Disordered" evidence="1">
    <location>
        <begin position="1"/>
        <end position="72"/>
    </location>
</feature>
<comment type="caution">
    <text evidence="3">The sequence shown here is derived from an EMBL/GenBank/DDBJ whole genome shotgun (WGS) entry which is preliminary data.</text>
</comment>
<feature type="compositionally biased region" description="Basic residues" evidence="1">
    <location>
        <begin position="560"/>
        <end position="570"/>
    </location>
</feature>
<evidence type="ECO:0000259" key="2">
    <source>
        <dbReference type="Pfam" id="PF10536"/>
    </source>
</evidence>